<keyword evidence="1" id="KW-0472">Membrane</keyword>
<dbReference type="PATRIC" id="fig|1197174.4.peg.1413"/>
<proteinExistence type="predicted"/>
<name>J2IEU2_9ALTE</name>
<dbReference type="RefSeq" id="WP_008608068.1">
    <property type="nucleotide sequence ID" value="NZ_ALAB01000020.1"/>
</dbReference>
<comment type="caution">
    <text evidence="2">The sequence shown here is derived from an EMBL/GenBank/DDBJ whole genome shotgun (WGS) entry which is preliminary data.</text>
</comment>
<evidence type="ECO:0000313" key="2">
    <source>
        <dbReference type="EMBL" id="EJI85707.1"/>
    </source>
</evidence>
<evidence type="ECO:0000313" key="3">
    <source>
        <dbReference type="Proteomes" id="UP000012043"/>
    </source>
</evidence>
<dbReference type="Proteomes" id="UP000012043">
    <property type="component" value="Unassembled WGS sequence"/>
</dbReference>
<evidence type="ECO:0000256" key="1">
    <source>
        <dbReference type="SAM" id="Phobius"/>
    </source>
</evidence>
<keyword evidence="1" id="KW-1133">Transmembrane helix</keyword>
<organism evidence="2 3">
    <name type="scientific">Alishewanella aestuarii B11</name>
    <dbReference type="NCBI Taxonomy" id="1197174"/>
    <lineage>
        <taxon>Bacteria</taxon>
        <taxon>Pseudomonadati</taxon>
        <taxon>Pseudomonadota</taxon>
        <taxon>Gammaproteobacteria</taxon>
        <taxon>Alteromonadales</taxon>
        <taxon>Alteromonadaceae</taxon>
        <taxon>Alishewanella</taxon>
    </lineage>
</organism>
<keyword evidence="1" id="KW-0812">Transmembrane</keyword>
<sequence length="153" mass="16443">MYPKSHPESYPESRQPTYYPATAFKQRGSALVIAVFIIVVMLAVILSLSRLLLSSSESLVYEVQGSRAFFAAQSGLELALTRVFPLTGAASCGAQSLNFSDDGLRGCRAEVSCQALSLPAGNVATVLYQLSSTGICQADNFVTSRELVLEVRQ</sequence>
<reference evidence="2 3" key="1">
    <citation type="journal article" date="2012" name="J. Bacteriol.">
        <title>Genome Sequence of Pectin-Degrading Alishewanella aestuarii Strain B11T, Isolated from Tidal Flat Sediment.</title>
        <authorList>
            <person name="Jung J."/>
            <person name="Choi S."/>
            <person name="Chun J."/>
            <person name="Park W."/>
        </authorList>
    </citation>
    <scope>NUCLEOTIDE SEQUENCE [LARGE SCALE GENOMIC DNA]</scope>
    <source>
        <strain evidence="2 3">B11</strain>
    </source>
</reference>
<feature type="transmembrane region" description="Helical" evidence="1">
    <location>
        <begin position="28"/>
        <end position="48"/>
    </location>
</feature>
<accession>J2IEU2</accession>
<dbReference type="EMBL" id="ALAB01000020">
    <property type="protein sequence ID" value="EJI85707.1"/>
    <property type="molecule type" value="Genomic_DNA"/>
</dbReference>
<protein>
    <submittedName>
        <fullName evidence="2">Type II secretory pathway component</fullName>
    </submittedName>
</protein>
<dbReference type="AlphaFoldDB" id="J2IEU2"/>
<gene>
    <name evidence="2" type="ORF">AEST_14450</name>
</gene>
<keyword evidence="3" id="KW-1185">Reference proteome</keyword>